<sequence>MKQKEPSELSDQELLQEVQKIKSSLIVNAVLCGIMIGVATYSTVKNGLGILTFFPLFFIPVFTKNRARKKAVENQLKERNLV</sequence>
<keyword evidence="3" id="KW-1185">Reference proteome</keyword>
<dbReference type="AlphaFoldDB" id="A0A4P6ZG41"/>
<organism evidence="2 3">
    <name type="scientific">Chryseobacterium salivictor</name>
    <dbReference type="NCBI Taxonomy" id="2547600"/>
    <lineage>
        <taxon>Bacteria</taxon>
        <taxon>Pseudomonadati</taxon>
        <taxon>Bacteroidota</taxon>
        <taxon>Flavobacteriia</taxon>
        <taxon>Flavobacteriales</taxon>
        <taxon>Weeksellaceae</taxon>
        <taxon>Chryseobacterium group</taxon>
        <taxon>Chryseobacterium</taxon>
    </lineage>
</organism>
<dbReference type="OrthoDB" id="713928at2"/>
<proteinExistence type="predicted"/>
<protein>
    <recommendedName>
        <fullName evidence="4">FUSC family protein</fullName>
    </recommendedName>
</protein>
<feature type="transmembrane region" description="Helical" evidence="1">
    <location>
        <begin position="47"/>
        <end position="63"/>
    </location>
</feature>
<evidence type="ECO:0000256" key="1">
    <source>
        <dbReference type="SAM" id="Phobius"/>
    </source>
</evidence>
<evidence type="ECO:0000313" key="2">
    <source>
        <dbReference type="EMBL" id="QBO58537.1"/>
    </source>
</evidence>
<reference evidence="2 3" key="1">
    <citation type="submission" date="2019-03" db="EMBL/GenBank/DDBJ databases">
        <authorList>
            <person name="Kim H."/>
            <person name="Yu S.-M."/>
        </authorList>
    </citation>
    <scope>NUCLEOTIDE SEQUENCE [LARGE SCALE GENOMIC DNA]</scope>
    <source>
        <strain evidence="2 3">NBC122</strain>
    </source>
</reference>
<feature type="transmembrane region" description="Helical" evidence="1">
    <location>
        <begin position="21"/>
        <end position="41"/>
    </location>
</feature>
<evidence type="ECO:0008006" key="4">
    <source>
        <dbReference type="Google" id="ProtNLM"/>
    </source>
</evidence>
<keyword evidence="1" id="KW-0472">Membrane</keyword>
<dbReference type="EMBL" id="CP037954">
    <property type="protein sequence ID" value="QBO58537.1"/>
    <property type="molecule type" value="Genomic_DNA"/>
</dbReference>
<dbReference type="RefSeq" id="WP_133439957.1">
    <property type="nucleotide sequence ID" value="NZ_CP037954.1"/>
</dbReference>
<evidence type="ECO:0000313" key="3">
    <source>
        <dbReference type="Proteomes" id="UP000294419"/>
    </source>
</evidence>
<keyword evidence="1" id="KW-1133">Transmembrane helix</keyword>
<keyword evidence="1" id="KW-0812">Transmembrane</keyword>
<dbReference type="KEGG" id="csal:NBC122_01722"/>
<gene>
    <name evidence="2" type="ORF">NBC122_01722</name>
</gene>
<dbReference type="Proteomes" id="UP000294419">
    <property type="component" value="Chromosome"/>
</dbReference>
<name>A0A4P6ZG41_9FLAO</name>
<accession>A0A4P6ZG41</accession>